<proteinExistence type="predicted"/>
<evidence type="ECO:0000313" key="1">
    <source>
        <dbReference type="EMBL" id="SDG55080.1"/>
    </source>
</evidence>
<dbReference type="AlphaFoldDB" id="A0A1G7V7Y9"/>
<dbReference type="RefSeq" id="WP_092330560.1">
    <property type="nucleotide sequence ID" value="NZ_FNCP01000004.1"/>
</dbReference>
<organism evidence="1 2">
    <name type="scientific">Desulfosporosinus hippei DSM 8344</name>
    <dbReference type="NCBI Taxonomy" id="1121419"/>
    <lineage>
        <taxon>Bacteria</taxon>
        <taxon>Bacillati</taxon>
        <taxon>Bacillota</taxon>
        <taxon>Clostridia</taxon>
        <taxon>Eubacteriales</taxon>
        <taxon>Desulfitobacteriaceae</taxon>
        <taxon>Desulfosporosinus</taxon>
    </lineage>
</organism>
<accession>A0A1G7V7Y9</accession>
<dbReference type="EMBL" id="FNCP01000004">
    <property type="protein sequence ID" value="SDG55080.1"/>
    <property type="molecule type" value="Genomic_DNA"/>
</dbReference>
<reference evidence="2" key="1">
    <citation type="submission" date="2016-10" db="EMBL/GenBank/DDBJ databases">
        <authorList>
            <person name="Varghese N."/>
            <person name="Submissions S."/>
        </authorList>
    </citation>
    <scope>NUCLEOTIDE SEQUENCE [LARGE SCALE GENOMIC DNA]</scope>
    <source>
        <strain evidence="2">DSM 8344</strain>
    </source>
</reference>
<dbReference type="Proteomes" id="UP000198656">
    <property type="component" value="Unassembled WGS sequence"/>
</dbReference>
<dbReference type="STRING" id="1121419.SAMN05443529_10416"/>
<gene>
    <name evidence="1" type="ORF">SAMN05443529_10416</name>
</gene>
<evidence type="ECO:0000313" key="2">
    <source>
        <dbReference type="Proteomes" id="UP000198656"/>
    </source>
</evidence>
<evidence type="ECO:0008006" key="3">
    <source>
        <dbReference type="Google" id="ProtNLM"/>
    </source>
</evidence>
<protein>
    <recommendedName>
        <fullName evidence="3">DUF2922 domain-containing protein</fullName>
    </recommendedName>
</protein>
<dbReference type="Pfam" id="PF11148">
    <property type="entry name" value="DUF2922"/>
    <property type="match status" value="1"/>
</dbReference>
<keyword evidence="2" id="KW-1185">Reference proteome</keyword>
<name>A0A1G7V7Y9_9FIRM</name>
<dbReference type="InterPro" id="IPR021321">
    <property type="entry name" value="DUF2922"/>
</dbReference>
<dbReference type="OrthoDB" id="9795264at2"/>
<sequence>MPTATQKVVRLVFTVAGGGTLTVTLPSPRADLTQAEVEQVMDLLIEKNIFELPDGDLVAKRDAKIIETVTEDIFDPPVA</sequence>